<organism evidence="10 11">
    <name type="scientific">Alicyclobacillus fastidiosus</name>
    <dbReference type="NCBI Taxonomy" id="392011"/>
    <lineage>
        <taxon>Bacteria</taxon>
        <taxon>Bacillati</taxon>
        <taxon>Bacillota</taxon>
        <taxon>Bacilli</taxon>
        <taxon>Bacillales</taxon>
        <taxon>Alicyclobacillaceae</taxon>
        <taxon>Alicyclobacillus</taxon>
    </lineage>
</organism>
<comment type="subcellular location">
    <subcellularLocation>
        <location evidence="1">Cell membrane</location>
        <topology evidence="1">Multi-pass membrane protein</topology>
    </subcellularLocation>
</comment>
<dbReference type="EMBL" id="JBDXSU010000004">
    <property type="protein sequence ID" value="MFB5189792.1"/>
    <property type="molecule type" value="Genomic_DNA"/>
</dbReference>
<dbReference type="InterPro" id="IPR003439">
    <property type="entry name" value="ABC_transporter-like_ATP-bd"/>
</dbReference>
<dbReference type="PANTHER" id="PTHR43394">
    <property type="entry name" value="ATP-DEPENDENT PERMEASE MDL1, MITOCHONDRIAL"/>
    <property type="match status" value="1"/>
</dbReference>
<keyword evidence="3" id="KW-0547">Nucleotide-binding</keyword>
<evidence type="ECO:0000313" key="10">
    <source>
        <dbReference type="EMBL" id="MFB5189792.1"/>
    </source>
</evidence>
<name>A0ABV5AC64_9BACL</name>
<feature type="transmembrane region" description="Helical" evidence="7">
    <location>
        <begin position="273"/>
        <end position="293"/>
    </location>
</feature>
<dbReference type="RefSeq" id="WP_275476391.1">
    <property type="nucleotide sequence ID" value="NZ_CP162940.1"/>
</dbReference>
<dbReference type="SUPFAM" id="SSF52540">
    <property type="entry name" value="P-loop containing nucleoside triphosphate hydrolases"/>
    <property type="match status" value="1"/>
</dbReference>
<evidence type="ECO:0000313" key="11">
    <source>
        <dbReference type="Proteomes" id="UP001579974"/>
    </source>
</evidence>
<dbReference type="PROSITE" id="PS50893">
    <property type="entry name" value="ABC_TRANSPORTER_2"/>
    <property type="match status" value="1"/>
</dbReference>
<evidence type="ECO:0000259" key="9">
    <source>
        <dbReference type="PROSITE" id="PS50929"/>
    </source>
</evidence>
<gene>
    <name evidence="10" type="ORF">KKP3000_003180</name>
</gene>
<feature type="domain" description="ABC transmembrane type-1" evidence="9">
    <location>
        <begin position="46"/>
        <end position="330"/>
    </location>
</feature>
<dbReference type="Gene3D" id="1.20.1560.10">
    <property type="entry name" value="ABC transporter type 1, transmembrane domain"/>
    <property type="match status" value="1"/>
</dbReference>
<dbReference type="InterPro" id="IPR036640">
    <property type="entry name" value="ABC1_TM_sf"/>
</dbReference>
<feature type="transmembrane region" description="Helical" evidence="7">
    <location>
        <begin position="299"/>
        <end position="318"/>
    </location>
</feature>
<sequence>MNRRLSGHRYERMVFVMDNNDSSHEHPAQATKLLWDYIKDHKGYYVVSFLSILIAEVITVQSPNVIGRFTDLLQAGKLNFGAVERYSLLLVLIAIGYAVFFGIGQFRTGMMGRQLEYLFRRHLFSHWETLSTSYFNKRSIGDLLNHAMNDVQAVRQAISQGLNQLSNAVFLLCSALFMMFHTVTFRLTLVSILPILFVPLVVVWFGPRVRVASRRAQESLSSMTDLSEESFSAIRLIKATANEDVAVNRFRERVDTVLSQQLRMVRQTATFQSLIPLMGSISFVIALAYGGYLTVTHQILLGSFVAFTLYLALVINPLQQIGNVINNFQRASASLLRLSVLLGEKPEIVDQSAQTEPISMQGDIHVRLADFQYPDSDIPVLKEIEFSVKRGQTLGIVGQTGSGKSTLVNLLPRVYDPPPDTVFVDGQDVRKVGLADLRSAISYVPQDGFLFSTSIGQNIGFSKEDATLNDIEKAAQQACIYDDIQQFSKGFDTVIGERGVALSGGQKQRTAIARAFLKDAPILILDDCLSAVDMNTEKHIISNLNEVRENRTTIIIAHRLSAVRHADLIIVLDDGVMVESGTHDELMALGGIYARMYTLQQHDSEVTAD</sequence>
<feature type="transmembrane region" description="Helical" evidence="7">
    <location>
        <begin position="189"/>
        <end position="206"/>
    </location>
</feature>
<dbReference type="Proteomes" id="UP001579974">
    <property type="component" value="Unassembled WGS sequence"/>
</dbReference>
<evidence type="ECO:0000259" key="8">
    <source>
        <dbReference type="PROSITE" id="PS50893"/>
    </source>
</evidence>
<keyword evidence="4 10" id="KW-0067">ATP-binding</keyword>
<dbReference type="InterPro" id="IPR027417">
    <property type="entry name" value="P-loop_NTPase"/>
</dbReference>
<dbReference type="PANTHER" id="PTHR43394:SF1">
    <property type="entry name" value="ATP-BINDING CASSETTE SUB-FAMILY B MEMBER 10, MITOCHONDRIAL"/>
    <property type="match status" value="1"/>
</dbReference>
<evidence type="ECO:0000256" key="5">
    <source>
        <dbReference type="ARBA" id="ARBA00022989"/>
    </source>
</evidence>
<dbReference type="InterPro" id="IPR003593">
    <property type="entry name" value="AAA+_ATPase"/>
</dbReference>
<keyword evidence="2 7" id="KW-0812">Transmembrane</keyword>
<feature type="domain" description="ABC transporter" evidence="8">
    <location>
        <begin position="366"/>
        <end position="599"/>
    </location>
</feature>
<dbReference type="Gene3D" id="3.40.50.300">
    <property type="entry name" value="P-loop containing nucleotide triphosphate hydrolases"/>
    <property type="match status" value="1"/>
</dbReference>
<dbReference type="PROSITE" id="PS50929">
    <property type="entry name" value="ABC_TM1F"/>
    <property type="match status" value="1"/>
</dbReference>
<dbReference type="SUPFAM" id="SSF90123">
    <property type="entry name" value="ABC transporter transmembrane region"/>
    <property type="match status" value="1"/>
</dbReference>
<dbReference type="InterPro" id="IPR039421">
    <property type="entry name" value="Type_1_exporter"/>
</dbReference>
<evidence type="ECO:0000256" key="4">
    <source>
        <dbReference type="ARBA" id="ARBA00022840"/>
    </source>
</evidence>
<evidence type="ECO:0000256" key="2">
    <source>
        <dbReference type="ARBA" id="ARBA00022692"/>
    </source>
</evidence>
<evidence type="ECO:0000256" key="1">
    <source>
        <dbReference type="ARBA" id="ARBA00004651"/>
    </source>
</evidence>
<protein>
    <submittedName>
        <fullName evidence="10">ABC transporter ATP-binding protein</fullName>
    </submittedName>
</protein>
<dbReference type="CDD" id="cd18541">
    <property type="entry name" value="ABC_6TM_TmrB_like"/>
    <property type="match status" value="1"/>
</dbReference>
<evidence type="ECO:0000256" key="3">
    <source>
        <dbReference type="ARBA" id="ARBA00022741"/>
    </source>
</evidence>
<feature type="transmembrane region" description="Helical" evidence="7">
    <location>
        <begin position="86"/>
        <end position="104"/>
    </location>
</feature>
<evidence type="ECO:0000256" key="7">
    <source>
        <dbReference type="SAM" id="Phobius"/>
    </source>
</evidence>
<dbReference type="SMART" id="SM00382">
    <property type="entry name" value="AAA"/>
    <property type="match status" value="1"/>
</dbReference>
<accession>A0ABV5AC64</accession>
<keyword evidence="6 7" id="KW-0472">Membrane</keyword>
<dbReference type="GO" id="GO:0005524">
    <property type="term" value="F:ATP binding"/>
    <property type="evidence" value="ECO:0007669"/>
    <property type="project" value="UniProtKB-KW"/>
</dbReference>
<proteinExistence type="predicted"/>
<keyword evidence="5 7" id="KW-1133">Transmembrane helix</keyword>
<dbReference type="Pfam" id="PF00005">
    <property type="entry name" value="ABC_tran"/>
    <property type="match status" value="1"/>
</dbReference>
<feature type="transmembrane region" description="Helical" evidence="7">
    <location>
        <begin position="44"/>
        <end position="66"/>
    </location>
</feature>
<dbReference type="InterPro" id="IPR011527">
    <property type="entry name" value="ABC1_TM_dom"/>
</dbReference>
<keyword evidence="11" id="KW-1185">Reference proteome</keyword>
<dbReference type="Pfam" id="PF00664">
    <property type="entry name" value="ABC_membrane"/>
    <property type="match status" value="1"/>
</dbReference>
<comment type="caution">
    <text evidence="10">The sequence shown here is derived from an EMBL/GenBank/DDBJ whole genome shotgun (WGS) entry which is preliminary data.</text>
</comment>
<evidence type="ECO:0000256" key="6">
    <source>
        <dbReference type="ARBA" id="ARBA00023136"/>
    </source>
</evidence>
<feature type="transmembrane region" description="Helical" evidence="7">
    <location>
        <begin position="165"/>
        <end position="183"/>
    </location>
</feature>
<reference evidence="10 11" key="1">
    <citation type="journal article" date="2024" name="Int. J. Mol. Sci.">
        <title>Exploration of Alicyclobacillus spp. Genome in Search of Antibiotic Resistance.</title>
        <authorList>
            <person name="Bucka-Kolendo J."/>
            <person name="Kiousi D.E."/>
            <person name="Dekowska A."/>
            <person name="Mikolajczuk-Szczyrba A."/>
            <person name="Karadedos D.M."/>
            <person name="Michael P."/>
            <person name="Galanis A."/>
            <person name="Sokolowska B."/>
        </authorList>
    </citation>
    <scope>NUCLEOTIDE SEQUENCE [LARGE SCALE GENOMIC DNA]</scope>
    <source>
        <strain evidence="10 11">KKP 3000</strain>
    </source>
</reference>